<dbReference type="InterPro" id="IPR047951">
    <property type="entry name" value="Transpos_ISL3"/>
</dbReference>
<dbReference type="AlphaFoldDB" id="A0A2P8HL55"/>
<dbReference type="Proteomes" id="UP000242310">
    <property type="component" value="Unassembled WGS sequence"/>
</dbReference>
<organism evidence="2 3">
    <name type="scientific">Salsuginibacillus halophilus</name>
    <dbReference type="NCBI Taxonomy" id="517424"/>
    <lineage>
        <taxon>Bacteria</taxon>
        <taxon>Bacillati</taxon>
        <taxon>Bacillota</taxon>
        <taxon>Bacilli</taxon>
        <taxon>Bacillales</taxon>
        <taxon>Bacillaceae</taxon>
        <taxon>Salsuginibacillus</taxon>
    </lineage>
</organism>
<feature type="domain" description="Transposase IS204/IS1001/IS1096/IS1165 DDE" evidence="1">
    <location>
        <begin position="23"/>
        <end position="86"/>
    </location>
</feature>
<protein>
    <submittedName>
        <fullName evidence="2">Transposase</fullName>
    </submittedName>
</protein>
<dbReference type="InterPro" id="IPR002560">
    <property type="entry name" value="Transposase_DDE"/>
</dbReference>
<name>A0A2P8HL55_9BACI</name>
<evidence type="ECO:0000313" key="3">
    <source>
        <dbReference type="Proteomes" id="UP000242310"/>
    </source>
</evidence>
<sequence>MISFYLLYGGSLYLQPRSVPFAAIDDFSLRRRFSYRTILIDLETRVSFDLFEGRTEDVVRRRLEKLPNLKVISLDGAKAYASAASNLP</sequence>
<dbReference type="EMBL" id="PYAV01000005">
    <property type="protein sequence ID" value="PSL46944.1"/>
    <property type="molecule type" value="Genomic_DNA"/>
</dbReference>
<gene>
    <name evidence="2" type="ORF">B0H94_10597</name>
</gene>
<dbReference type="PANTHER" id="PTHR33498">
    <property type="entry name" value="TRANSPOSASE FOR INSERTION SEQUENCE ELEMENT IS1557"/>
    <property type="match status" value="1"/>
</dbReference>
<keyword evidence="3" id="KW-1185">Reference proteome</keyword>
<dbReference type="OrthoDB" id="287363at2"/>
<dbReference type="PANTHER" id="PTHR33498:SF1">
    <property type="entry name" value="TRANSPOSASE FOR INSERTION SEQUENCE ELEMENT IS1557"/>
    <property type="match status" value="1"/>
</dbReference>
<dbReference type="RefSeq" id="WP_146139926.1">
    <property type="nucleotide sequence ID" value="NZ_PYAV01000005.1"/>
</dbReference>
<evidence type="ECO:0000313" key="2">
    <source>
        <dbReference type="EMBL" id="PSL46944.1"/>
    </source>
</evidence>
<evidence type="ECO:0000259" key="1">
    <source>
        <dbReference type="Pfam" id="PF01610"/>
    </source>
</evidence>
<comment type="caution">
    <text evidence="2">The sequence shown here is derived from an EMBL/GenBank/DDBJ whole genome shotgun (WGS) entry which is preliminary data.</text>
</comment>
<proteinExistence type="predicted"/>
<accession>A0A2P8HL55</accession>
<dbReference type="Pfam" id="PF01610">
    <property type="entry name" value="DDE_Tnp_ISL3"/>
    <property type="match status" value="1"/>
</dbReference>
<reference evidence="2 3" key="1">
    <citation type="submission" date="2018-03" db="EMBL/GenBank/DDBJ databases">
        <title>Genomic Encyclopedia of Type Strains, Phase III (KMG-III): the genomes of soil and plant-associated and newly described type strains.</title>
        <authorList>
            <person name="Whitman W."/>
        </authorList>
    </citation>
    <scope>NUCLEOTIDE SEQUENCE [LARGE SCALE GENOMIC DNA]</scope>
    <source>
        <strain evidence="2 3">CGMCC 1.07653</strain>
    </source>
</reference>